<dbReference type="KEGG" id="cheb:HH215_34495"/>
<dbReference type="PANTHER" id="PTHR34220">
    <property type="entry name" value="SENSOR HISTIDINE KINASE YPDA"/>
    <property type="match status" value="1"/>
</dbReference>
<dbReference type="GO" id="GO:0016020">
    <property type="term" value="C:membrane"/>
    <property type="evidence" value="ECO:0007669"/>
    <property type="project" value="InterPro"/>
</dbReference>
<feature type="domain" description="Histidine kinase/HSP90-like ATPase" evidence="2">
    <location>
        <begin position="493"/>
        <end position="605"/>
    </location>
</feature>
<evidence type="ECO:0000313" key="5">
    <source>
        <dbReference type="Proteomes" id="UP000502248"/>
    </source>
</evidence>
<dbReference type="InterPro" id="IPR036890">
    <property type="entry name" value="HATPase_C_sf"/>
</dbReference>
<keyword evidence="1" id="KW-1133">Transmembrane helix</keyword>
<keyword evidence="5" id="KW-1185">Reference proteome</keyword>
<dbReference type="Pfam" id="PF06580">
    <property type="entry name" value="His_kinase"/>
    <property type="match status" value="1"/>
</dbReference>
<dbReference type="GO" id="GO:0000155">
    <property type="term" value="F:phosphorelay sensor kinase activity"/>
    <property type="evidence" value="ECO:0007669"/>
    <property type="project" value="InterPro"/>
</dbReference>
<dbReference type="InterPro" id="IPR010559">
    <property type="entry name" value="Sig_transdc_His_kin_internal"/>
</dbReference>
<accession>A0A7Z2ZPX9</accession>
<dbReference type="InterPro" id="IPR003594">
    <property type="entry name" value="HATPase_dom"/>
</dbReference>
<feature type="transmembrane region" description="Helical" evidence="1">
    <location>
        <begin position="18"/>
        <end position="38"/>
    </location>
</feature>
<dbReference type="RefSeq" id="WP_169284045.1">
    <property type="nucleotide sequence ID" value="NZ_CP051680.1"/>
</dbReference>
<dbReference type="Gene3D" id="3.30.565.10">
    <property type="entry name" value="Histidine kinase-like ATPase, C-terminal domain"/>
    <property type="match status" value="1"/>
</dbReference>
<keyword evidence="1" id="KW-0472">Membrane</keyword>
<feature type="domain" description="Signal transduction histidine kinase internal region" evidence="3">
    <location>
        <begin position="395"/>
        <end position="474"/>
    </location>
</feature>
<dbReference type="InterPro" id="IPR050640">
    <property type="entry name" value="Bact_2-comp_sensor_kinase"/>
</dbReference>
<dbReference type="Pfam" id="PF02518">
    <property type="entry name" value="HATPase_c"/>
    <property type="match status" value="1"/>
</dbReference>
<name>A0A7Z2ZPX9_9BACL</name>
<feature type="transmembrane region" description="Helical" evidence="1">
    <location>
        <begin position="311"/>
        <end position="330"/>
    </location>
</feature>
<evidence type="ECO:0000256" key="1">
    <source>
        <dbReference type="SAM" id="Phobius"/>
    </source>
</evidence>
<gene>
    <name evidence="4" type="ORF">HH215_34495</name>
</gene>
<keyword evidence="1" id="KW-0812">Transmembrane</keyword>
<keyword evidence="4" id="KW-0418">Kinase</keyword>
<evidence type="ECO:0000259" key="3">
    <source>
        <dbReference type="Pfam" id="PF06580"/>
    </source>
</evidence>
<dbReference type="Gene3D" id="6.10.340.10">
    <property type="match status" value="1"/>
</dbReference>
<dbReference type="AlphaFoldDB" id="A0A7Z2ZPX9"/>
<dbReference type="EMBL" id="CP051680">
    <property type="protein sequence ID" value="QJD87803.1"/>
    <property type="molecule type" value="Genomic_DNA"/>
</dbReference>
<evidence type="ECO:0000259" key="2">
    <source>
        <dbReference type="Pfam" id="PF02518"/>
    </source>
</evidence>
<evidence type="ECO:0000313" key="4">
    <source>
        <dbReference type="EMBL" id="QJD87803.1"/>
    </source>
</evidence>
<reference evidence="4 5" key="1">
    <citation type="submission" date="2020-04" db="EMBL/GenBank/DDBJ databases">
        <title>Genome sequencing of novel species.</title>
        <authorList>
            <person name="Heo J."/>
            <person name="Kim S.-J."/>
            <person name="Kim J.-S."/>
            <person name="Hong S.-B."/>
            <person name="Kwon S.-W."/>
        </authorList>
    </citation>
    <scope>NUCLEOTIDE SEQUENCE [LARGE SCALE GENOMIC DNA]</scope>
    <source>
        <strain evidence="4 5">MFER-1</strain>
    </source>
</reference>
<dbReference type="PANTHER" id="PTHR34220:SF7">
    <property type="entry name" value="SENSOR HISTIDINE KINASE YPDA"/>
    <property type="match status" value="1"/>
</dbReference>
<dbReference type="Proteomes" id="UP000502248">
    <property type="component" value="Chromosome"/>
</dbReference>
<proteinExistence type="predicted"/>
<sequence>MGEPWISRGKIKTIRGKFLVLTLLLTVVPMFALSFLFYRIAAQSLGNKAEEHAYQSRLMSANFLNGTITDLNDLTNAILGNPEVQSILQQSSSDDYEFLRNVERVNKIIRAQTQTKPYIISTLIYAANGVPGRSFFQGNDSIRFGGLPTLGEANDYFERLRKDNQLMWHNGSPFVRADYSLPDEHLYVGKLLRRTEGNYEELGFLMLEIEKSSFFHGISFLKPDSKSQFWILDSVGNPIYRIPENDEADLTALRQIAAEAKVRPDRAKEWLDWRGERSMVSYAPLVLNGWTLLHRVESSALFEDANRIGRLTIQIFLVVLLAGWILAYRMSDTIRRPLRKLRGMMTLTGAASTPAVHFDTRDEVGQIGDRLQRMMRENQRLNDQVYEAMLSWKEAEFRALQAQINPHFLYNTLESLNGLALANGQREMSDMIGALGKFFRIALSQGSEVIRIGEEAEHVNAYVRVQQFRFRDKFEWISEVDEEILSGYVPKLLLQPLVENAIYHGLKKRKGVAYLMLTGSREDHLVKFSVSDDGNGIEPERLEQIIHALEDAEGSVGDGEETDDRNAIGFGLKNVHARLRYYGPQYGLQIASEPGLYTTVTLTVPWWANRPEGGRKHAPIIDRG</sequence>
<dbReference type="SUPFAM" id="SSF55874">
    <property type="entry name" value="ATPase domain of HSP90 chaperone/DNA topoisomerase II/histidine kinase"/>
    <property type="match status" value="1"/>
</dbReference>
<protein>
    <submittedName>
        <fullName evidence="4">Sensor histidine kinase</fullName>
    </submittedName>
</protein>
<keyword evidence="4" id="KW-0808">Transferase</keyword>
<organism evidence="4 5">
    <name type="scientific">Cohnella herbarum</name>
    <dbReference type="NCBI Taxonomy" id="2728023"/>
    <lineage>
        <taxon>Bacteria</taxon>
        <taxon>Bacillati</taxon>
        <taxon>Bacillota</taxon>
        <taxon>Bacilli</taxon>
        <taxon>Bacillales</taxon>
        <taxon>Paenibacillaceae</taxon>
        <taxon>Cohnella</taxon>
    </lineage>
</organism>